<dbReference type="EMBL" id="UOFR01000078">
    <property type="protein sequence ID" value="VAX00721.1"/>
    <property type="molecule type" value="Genomic_DNA"/>
</dbReference>
<dbReference type="AlphaFoldDB" id="A0A3B1AGD9"/>
<keyword evidence="9" id="KW-0969">Cilium</keyword>
<evidence type="ECO:0000259" key="7">
    <source>
        <dbReference type="Pfam" id="PF07559"/>
    </source>
</evidence>
<dbReference type="GO" id="GO:0009425">
    <property type="term" value="C:bacterial-type flagellum basal body"/>
    <property type="evidence" value="ECO:0007669"/>
    <property type="project" value="UniProtKB-SubCell"/>
</dbReference>
<dbReference type="InterPro" id="IPR019776">
    <property type="entry name" value="Flagellar_basal_body_rod_CS"/>
</dbReference>
<sequence>MPFRAALSGINSASEELRVIGNNVANASTTGFKKSRAEFADVYAATDGAASTAIGAGVRLAGVSQQFGQGNIGFTNSKLDLAINGRGFFVLDDGGSRAYSRAGNFQVDREGFLTNPDGAKLVVNGADKNGAITGAVGPLQLDRSNITPQATNRIDVGLNLDSTEVRPPTVPFSPDIPSSFNSSTSLSVFDSLGGSHLATMYYVKGEQPGEWEMYTLIDGKDVHGNQAPPLAFDTLGFDGAGQLANINGTPVPPGTIDYPEFDTGSGAEPLKLSMNMLSNSPITQFGTRFNVSELTQNGFTSGRLSGIDFDDTGVIRARYSNGQTRTLGQVALADFSNSQGLRPLGDTAWAESFASGVPLLGTPGSGSLGVLQSGALEGSNVDLTSELVNMITAQRNFQANAQVITTADTVTQTVINIR</sequence>
<comment type="subcellular location">
    <subcellularLocation>
        <location evidence="1">Bacterial flagellum basal body</location>
    </subcellularLocation>
</comment>
<dbReference type="PROSITE" id="PS00588">
    <property type="entry name" value="FLAGELLA_BB_ROD"/>
    <property type="match status" value="1"/>
</dbReference>
<feature type="domain" description="Flagellar basal body rod protein N-terminal" evidence="5">
    <location>
        <begin position="3"/>
        <end position="33"/>
    </location>
</feature>
<dbReference type="Pfam" id="PF06429">
    <property type="entry name" value="Flg_bbr_C"/>
    <property type="match status" value="1"/>
</dbReference>
<keyword evidence="9" id="KW-0966">Cell projection</keyword>
<dbReference type="GO" id="GO:0009424">
    <property type="term" value="C:bacterial-type flagellum hook"/>
    <property type="evidence" value="ECO:0007669"/>
    <property type="project" value="TreeGrafter"/>
</dbReference>
<dbReference type="NCBIfam" id="TIGR03506">
    <property type="entry name" value="FlgEFG_subfam"/>
    <property type="match status" value="1"/>
</dbReference>
<evidence type="ECO:0000256" key="1">
    <source>
        <dbReference type="ARBA" id="ARBA00004117"/>
    </source>
</evidence>
<feature type="domain" description="Flagellar basal-body/hook protein C-terminal" evidence="6">
    <location>
        <begin position="372"/>
        <end position="417"/>
    </location>
</feature>
<evidence type="ECO:0000256" key="3">
    <source>
        <dbReference type="ARBA" id="ARBA00019015"/>
    </source>
</evidence>
<dbReference type="Pfam" id="PF22692">
    <property type="entry name" value="LlgE_F_G_D1"/>
    <property type="match status" value="1"/>
</dbReference>
<comment type="similarity">
    <text evidence="2">Belongs to the flagella basal body rod proteins family.</text>
</comment>
<evidence type="ECO:0000313" key="9">
    <source>
        <dbReference type="EMBL" id="VAX00721.1"/>
    </source>
</evidence>
<dbReference type="SUPFAM" id="SSF117143">
    <property type="entry name" value="Flagellar hook protein flgE"/>
    <property type="match status" value="1"/>
</dbReference>
<dbReference type="InterPro" id="IPR037925">
    <property type="entry name" value="FlgE/F/G-like"/>
</dbReference>
<dbReference type="InterPro" id="IPR037058">
    <property type="entry name" value="Falgellar_hook_FlgE_sf"/>
</dbReference>
<evidence type="ECO:0000256" key="4">
    <source>
        <dbReference type="ARBA" id="ARBA00023143"/>
    </source>
</evidence>
<evidence type="ECO:0000259" key="6">
    <source>
        <dbReference type="Pfam" id="PF06429"/>
    </source>
</evidence>
<feature type="domain" description="Flagellar hook protein FlgE/F/G-like D1" evidence="8">
    <location>
        <begin position="82"/>
        <end position="123"/>
    </location>
</feature>
<dbReference type="Gene3D" id="2.60.98.20">
    <property type="entry name" value="Flagellar hook protein FlgE"/>
    <property type="match status" value="1"/>
</dbReference>
<dbReference type="NCBIfam" id="NF004238">
    <property type="entry name" value="PRK05682.1-1"/>
    <property type="match status" value="1"/>
</dbReference>
<dbReference type="GO" id="GO:0071978">
    <property type="term" value="P:bacterial-type flagellum-dependent swarming motility"/>
    <property type="evidence" value="ECO:0007669"/>
    <property type="project" value="TreeGrafter"/>
</dbReference>
<evidence type="ECO:0000259" key="5">
    <source>
        <dbReference type="Pfam" id="PF00460"/>
    </source>
</evidence>
<dbReference type="Pfam" id="PF00460">
    <property type="entry name" value="Flg_bb_rod"/>
    <property type="match status" value="1"/>
</dbReference>
<dbReference type="InterPro" id="IPR020013">
    <property type="entry name" value="Flagellar_FlgE/F/G"/>
</dbReference>
<dbReference type="InterPro" id="IPR001444">
    <property type="entry name" value="Flag_bb_rod_N"/>
</dbReference>
<dbReference type="PANTHER" id="PTHR30435:SF1">
    <property type="entry name" value="FLAGELLAR HOOK PROTEIN FLGE"/>
    <property type="match status" value="1"/>
</dbReference>
<dbReference type="GO" id="GO:0005829">
    <property type="term" value="C:cytosol"/>
    <property type="evidence" value="ECO:0007669"/>
    <property type="project" value="TreeGrafter"/>
</dbReference>
<dbReference type="InterPro" id="IPR010930">
    <property type="entry name" value="Flg_bb/hook_C_dom"/>
</dbReference>
<protein>
    <recommendedName>
        <fullName evidence="3">Flagellar hook protein FlgE</fullName>
    </recommendedName>
</protein>
<organism evidence="9">
    <name type="scientific">hydrothermal vent metagenome</name>
    <dbReference type="NCBI Taxonomy" id="652676"/>
    <lineage>
        <taxon>unclassified sequences</taxon>
        <taxon>metagenomes</taxon>
        <taxon>ecological metagenomes</taxon>
    </lineage>
</organism>
<dbReference type="PANTHER" id="PTHR30435">
    <property type="entry name" value="FLAGELLAR PROTEIN"/>
    <property type="match status" value="1"/>
</dbReference>
<evidence type="ECO:0000259" key="8">
    <source>
        <dbReference type="Pfam" id="PF22692"/>
    </source>
</evidence>
<evidence type="ECO:0000256" key="2">
    <source>
        <dbReference type="ARBA" id="ARBA00009677"/>
    </source>
</evidence>
<keyword evidence="4" id="KW-0975">Bacterial flagellum</keyword>
<gene>
    <name evidence="9" type="ORF">MNBD_GAMMA21-266</name>
</gene>
<dbReference type="InterPro" id="IPR011491">
    <property type="entry name" value="FlgE_D2"/>
</dbReference>
<name>A0A3B1AGD9_9ZZZZ</name>
<accession>A0A3B1AGD9</accession>
<dbReference type="Pfam" id="PF07559">
    <property type="entry name" value="FlgE_D2"/>
    <property type="match status" value="1"/>
</dbReference>
<keyword evidence="9" id="KW-0282">Flagellum</keyword>
<proteinExistence type="inferred from homology"/>
<dbReference type="InterPro" id="IPR053967">
    <property type="entry name" value="LlgE_F_G-like_D1"/>
</dbReference>
<feature type="domain" description="Flagellar hook protein FlgE D2" evidence="7">
    <location>
        <begin position="159"/>
        <end position="299"/>
    </location>
</feature>
<reference evidence="9" key="1">
    <citation type="submission" date="2018-06" db="EMBL/GenBank/DDBJ databases">
        <authorList>
            <person name="Zhirakovskaya E."/>
        </authorList>
    </citation>
    <scope>NUCLEOTIDE SEQUENCE</scope>
</reference>